<dbReference type="Gene3D" id="3.90.1210.10">
    <property type="entry name" value="Antifreeze-like/N-acetylneuraminic acid synthase C-terminal domain"/>
    <property type="match status" value="1"/>
</dbReference>
<dbReference type="PANTHER" id="PTHR42966:SF1">
    <property type="entry name" value="SIALIC ACID SYNTHASE"/>
    <property type="match status" value="1"/>
</dbReference>
<dbReference type="CDD" id="cd11615">
    <property type="entry name" value="SAF_NeuB_like"/>
    <property type="match status" value="1"/>
</dbReference>
<dbReference type="PROSITE" id="PS50844">
    <property type="entry name" value="AFP_LIKE"/>
    <property type="match status" value="1"/>
</dbReference>
<dbReference type="SMART" id="SM00858">
    <property type="entry name" value="SAF"/>
    <property type="match status" value="1"/>
</dbReference>
<dbReference type="InterPro" id="IPR057736">
    <property type="entry name" value="SAF_PseI/NeuA/NeuB"/>
</dbReference>
<dbReference type="InterPro" id="IPR051690">
    <property type="entry name" value="PseI-like"/>
</dbReference>
<dbReference type="GO" id="GO:0016051">
    <property type="term" value="P:carbohydrate biosynthetic process"/>
    <property type="evidence" value="ECO:0007669"/>
    <property type="project" value="InterPro"/>
</dbReference>
<dbReference type="SUPFAM" id="SSF51269">
    <property type="entry name" value="AFP III-like domain"/>
    <property type="match status" value="1"/>
</dbReference>
<feature type="domain" description="AFP-like" evidence="1">
    <location>
        <begin position="300"/>
        <end position="358"/>
    </location>
</feature>
<dbReference type="GO" id="GO:0047444">
    <property type="term" value="F:N-acylneuraminate-9-phosphate synthase activity"/>
    <property type="evidence" value="ECO:0007669"/>
    <property type="project" value="TreeGrafter"/>
</dbReference>
<dbReference type="AlphaFoldDB" id="A0A382H1T3"/>
<evidence type="ECO:0000313" key="2">
    <source>
        <dbReference type="EMBL" id="SVB81220.1"/>
    </source>
</evidence>
<reference evidence="2" key="1">
    <citation type="submission" date="2018-05" db="EMBL/GenBank/DDBJ databases">
        <authorList>
            <person name="Lanie J.A."/>
            <person name="Ng W.-L."/>
            <person name="Kazmierczak K.M."/>
            <person name="Andrzejewski T.M."/>
            <person name="Davidsen T.M."/>
            <person name="Wayne K.J."/>
            <person name="Tettelin H."/>
            <person name="Glass J.I."/>
            <person name="Rusch D."/>
            <person name="Podicherti R."/>
            <person name="Tsui H.-C.T."/>
            <person name="Winkler M.E."/>
        </authorList>
    </citation>
    <scope>NUCLEOTIDE SEQUENCE</scope>
</reference>
<dbReference type="PANTHER" id="PTHR42966">
    <property type="entry name" value="N-ACETYLNEURAMINATE SYNTHASE"/>
    <property type="match status" value="1"/>
</dbReference>
<dbReference type="InterPro" id="IPR013132">
    <property type="entry name" value="PseI/NeuA/B-like_N"/>
</dbReference>
<dbReference type="Gene3D" id="3.20.20.70">
    <property type="entry name" value="Aldolase class I"/>
    <property type="match status" value="1"/>
</dbReference>
<gene>
    <name evidence="2" type="ORF">METZ01_LOCUS234074</name>
</gene>
<protein>
    <recommendedName>
        <fullName evidence="1">AFP-like domain-containing protein</fullName>
    </recommendedName>
</protein>
<proteinExistence type="predicted"/>
<sequence>MKAPMTLAEKILHENSDRGLDSVPILIAEAGVNHEGNLDTAKRLIAEATEGGADVIKFQTYRADTLASRHSPAYWDTSHEPTTSQHQLFQKYDRFWKAEFESLKLYCDDCGIEFLSTPFDLESSEFLNDLMDVFKISSSDITNKPFIEHLCSFGKPLILSTGASNINEIDTAISWINATETPVALLHCVLNYPTLEVNANLRMIKGLKKRYPDRIVGYSDHTLPADMRTLETAWLLGATILEKHFTHDKTLPGNDHYHSMDKHDLVIFRENISRLEALLGTENKRSLPGEASAREHARRSLVAAYDILSGQKITADMITWKRPAHGISPSDLDNVLGRVSLQDISRDDLLVWKMFQKD</sequence>
<dbReference type="Pfam" id="PF03102">
    <property type="entry name" value="NeuB"/>
    <property type="match status" value="1"/>
</dbReference>
<dbReference type="EMBL" id="UINC01058679">
    <property type="protein sequence ID" value="SVB81220.1"/>
    <property type="molecule type" value="Genomic_DNA"/>
</dbReference>
<dbReference type="InterPro" id="IPR036732">
    <property type="entry name" value="AFP_Neu5c_C_sf"/>
</dbReference>
<dbReference type="InterPro" id="IPR013974">
    <property type="entry name" value="SAF"/>
</dbReference>
<dbReference type="InterPro" id="IPR013785">
    <property type="entry name" value="Aldolase_TIM"/>
</dbReference>
<accession>A0A382H1T3</accession>
<dbReference type="Pfam" id="PF08666">
    <property type="entry name" value="SAF"/>
    <property type="match status" value="1"/>
</dbReference>
<organism evidence="2">
    <name type="scientific">marine metagenome</name>
    <dbReference type="NCBI Taxonomy" id="408172"/>
    <lineage>
        <taxon>unclassified sequences</taxon>
        <taxon>metagenomes</taxon>
        <taxon>ecological metagenomes</taxon>
    </lineage>
</organism>
<evidence type="ECO:0000259" key="1">
    <source>
        <dbReference type="PROSITE" id="PS50844"/>
    </source>
</evidence>
<name>A0A382H1T3_9ZZZZ</name>
<dbReference type="SUPFAM" id="SSF51569">
    <property type="entry name" value="Aldolase"/>
    <property type="match status" value="1"/>
</dbReference>
<dbReference type="InterPro" id="IPR006190">
    <property type="entry name" value="SAF_AFP_Neu5Ac"/>
</dbReference>